<protein>
    <submittedName>
        <fullName evidence="1">Uncharacterized protein</fullName>
    </submittedName>
</protein>
<proteinExistence type="predicted"/>
<accession>F2BG57</accession>
<organism evidence="1 2">
    <name type="scientific">Neisseria bacilliformis ATCC BAA-1200</name>
    <dbReference type="NCBI Taxonomy" id="888742"/>
    <lineage>
        <taxon>Bacteria</taxon>
        <taxon>Pseudomonadati</taxon>
        <taxon>Pseudomonadota</taxon>
        <taxon>Betaproteobacteria</taxon>
        <taxon>Neisseriales</taxon>
        <taxon>Neisseriaceae</taxon>
        <taxon>Neisseria</taxon>
    </lineage>
</organism>
<dbReference type="AlphaFoldDB" id="F2BG57"/>
<sequence length="42" mass="4493">MVGGGKSGIRPDTGRLKNGFSDGLMQLQHNIVHCNNVTLTIL</sequence>
<name>F2BG57_9NEIS</name>
<evidence type="ECO:0000313" key="1">
    <source>
        <dbReference type="EMBL" id="EGF07178.1"/>
    </source>
</evidence>
<keyword evidence="2" id="KW-1185">Reference proteome</keyword>
<evidence type="ECO:0000313" key="2">
    <source>
        <dbReference type="Proteomes" id="UP000004105"/>
    </source>
</evidence>
<dbReference type="HOGENOM" id="CLU_3254488_0_0_4"/>
<dbReference type="EMBL" id="AFAY01000053">
    <property type="protein sequence ID" value="EGF07178.1"/>
    <property type="molecule type" value="Genomic_DNA"/>
</dbReference>
<reference evidence="1 2" key="1">
    <citation type="submission" date="2011-02" db="EMBL/GenBank/DDBJ databases">
        <authorList>
            <person name="Muzny D."/>
            <person name="Qin X."/>
            <person name="Deng J."/>
            <person name="Jiang H."/>
            <person name="Liu Y."/>
            <person name="Qu J."/>
            <person name="Song X.-Z."/>
            <person name="Zhang L."/>
            <person name="Thornton R."/>
            <person name="Coyle M."/>
            <person name="Francisco L."/>
            <person name="Jackson L."/>
            <person name="Javaid M."/>
            <person name="Korchina V."/>
            <person name="Kovar C."/>
            <person name="Mata R."/>
            <person name="Mathew T."/>
            <person name="Ngo R."/>
            <person name="Nguyen L."/>
            <person name="Nguyen N."/>
            <person name="Okwuonu G."/>
            <person name="Ongeri F."/>
            <person name="Pham C."/>
            <person name="Simmons D."/>
            <person name="Wilczek-Boney K."/>
            <person name="Hale W."/>
            <person name="Jakkamsetti A."/>
            <person name="Pham P."/>
            <person name="Ruth R."/>
            <person name="San Lucas F."/>
            <person name="Warren J."/>
            <person name="Zhang J."/>
            <person name="Zhao Z."/>
            <person name="Zhou C."/>
            <person name="Zhu D."/>
            <person name="Lee S."/>
            <person name="Bess C."/>
            <person name="Blankenburg K."/>
            <person name="Forbes L."/>
            <person name="Fu Q."/>
            <person name="Gubbala S."/>
            <person name="Hirani K."/>
            <person name="Jayaseelan J.C."/>
            <person name="Lara F."/>
            <person name="Munidasa M."/>
            <person name="Palculict T."/>
            <person name="Patil S."/>
            <person name="Pu L.-L."/>
            <person name="Saada N."/>
            <person name="Tang L."/>
            <person name="Weissenberger G."/>
            <person name="Zhu Y."/>
            <person name="Hemphill L."/>
            <person name="Shang Y."/>
            <person name="Youmans B."/>
            <person name="Ayvaz T."/>
            <person name="Ross M."/>
            <person name="Santibanez J."/>
            <person name="Aqrawi P."/>
            <person name="Gross S."/>
            <person name="Joshi V."/>
            <person name="Fowler G."/>
            <person name="Nazareth L."/>
            <person name="Reid J."/>
            <person name="Worley K."/>
            <person name="Petrosino J."/>
            <person name="Highlander S."/>
            <person name="Gibbs R."/>
        </authorList>
    </citation>
    <scope>NUCLEOTIDE SEQUENCE [LARGE SCALE GENOMIC DNA]</scope>
    <source>
        <strain evidence="1 2">ATCC BAA-1200</strain>
    </source>
</reference>
<gene>
    <name evidence="1" type="ORF">HMPREF9123_2714</name>
</gene>
<dbReference type="Proteomes" id="UP000004105">
    <property type="component" value="Unassembled WGS sequence"/>
</dbReference>
<comment type="caution">
    <text evidence="1">The sequence shown here is derived from an EMBL/GenBank/DDBJ whole genome shotgun (WGS) entry which is preliminary data.</text>
</comment>